<dbReference type="eggNOG" id="ENOG502SPVQ">
    <property type="taxonomic scope" value="Eukaryota"/>
</dbReference>
<accession>A8PDH1</accession>
<protein>
    <submittedName>
        <fullName evidence="2">Uncharacterized protein</fullName>
    </submittedName>
</protein>
<dbReference type="KEGG" id="cci:CC1G_09482"/>
<proteinExistence type="predicted"/>
<feature type="region of interest" description="Disordered" evidence="1">
    <location>
        <begin position="58"/>
        <end position="182"/>
    </location>
</feature>
<dbReference type="GeneID" id="6017248"/>
<dbReference type="OMA" id="TPDWAPK"/>
<dbReference type="HOGENOM" id="CLU_083372_1_0_1"/>
<sequence length="182" mass="19733">MTSKGSPYNPHTTPKYMQDFSKALAGEVRILLAEVGKLRDERRQLQFEIAELMALKSKHGAGGEYSPDWRPKIEGPPPPMEDAVAPPPPPAIEDVVQARPGWRVVPKKTERRKKITAPPPAAPTPPPQPMYEPPPNVPAWAQWRPNPLLVPTPLAPNASIPATPPPRQGLFGASTPPPGGGR</sequence>
<evidence type="ECO:0000256" key="1">
    <source>
        <dbReference type="SAM" id="MobiDB-lite"/>
    </source>
</evidence>
<comment type="caution">
    <text evidence="2">The sequence shown here is derived from an EMBL/GenBank/DDBJ whole genome shotgun (WGS) entry which is preliminary data.</text>
</comment>
<feature type="compositionally biased region" description="Pro residues" evidence="1">
    <location>
        <begin position="117"/>
        <end position="137"/>
    </location>
</feature>
<gene>
    <name evidence="2" type="ORF">CC1G_09482</name>
</gene>
<organism evidence="2 3">
    <name type="scientific">Coprinopsis cinerea (strain Okayama-7 / 130 / ATCC MYA-4618 / FGSC 9003)</name>
    <name type="common">Inky cap fungus</name>
    <name type="synonym">Hormographiella aspergillata</name>
    <dbReference type="NCBI Taxonomy" id="240176"/>
    <lineage>
        <taxon>Eukaryota</taxon>
        <taxon>Fungi</taxon>
        <taxon>Dikarya</taxon>
        <taxon>Basidiomycota</taxon>
        <taxon>Agaricomycotina</taxon>
        <taxon>Agaricomycetes</taxon>
        <taxon>Agaricomycetidae</taxon>
        <taxon>Agaricales</taxon>
        <taxon>Agaricineae</taxon>
        <taxon>Psathyrellaceae</taxon>
        <taxon>Coprinopsis</taxon>
    </lineage>
</organism>
<name>A8PDH1_COPC7</name>
<reference evidence="2 3" key="1">
    <citation type="journal article" date="2010" name="Proc. Natl. Acad. Sci. U.S.A.">
        <title>Insights into evolution of multicellular fungi from the assembled chromosomes of the mushroom Coprinopsis cinerea (Coprinus cinereus).</title>
        <authorList>
            <person name="Stajich J.E."/>
            <person name="Wilke S.K."/>
            <person name="Ahren D."/>
            <person name="Au C.H."/>
            <person name="Birren B.W."/>
            <person name="Borodovsky M."/>
            <person name="Burns C."/>
            <person name="Canback B."/>
            <person name="Casselton L.A."/>
            <person name="Cheng C.K."/>
            <person name="Deng J."/>
            <person name="Dietrich F.S."/>
            <person name="Fargo D.C."/>
            <person name="Farman M.L."/>
            <person name="Gathman A.C."/>
            <person name="Goldberg J."/>
            <person name="Guigo R."/>
            <person name="Hoegger P.J."/>
            <person name="Hooker J.B."/>
            <person name="Huggins A."/>
            <person name="James T.Y."/>
            <person name="Kamada T."/>
            <person name="Kilaru S."/>
            <person name="Kodira C."/>
            <person name="Kues U."/>
            <person name="Kupfer D."/>
            <person name="Kwan H.S."/>
            <person name="Lomsadze A."/>
            <person name="Li W."/>
            <person name="Lilly W.W."/>
            <person name="Ma L.J."/>
            <person name="Mackey A.J."/>
            <person name="Manning G."/>
            <person name="Martin F."/>
            <person name="Muraguchi H."/>
            <person name="Natvig D.O."/>
            <person name="Palmerini H."/>
            <person name="Ramesh M.A."/>
            <person name="Rehmeyer C.J."/>
            <person name="Roe B.A."/>
            <person name="Shenoy N."/>
            <person name="Stanke M."/>
            <person name="Ter-Hovhannisyan V."/>
            <person name="Tunlid A."/>
            <person name="Velagapudi R."/>
            <person name="Vision T.J."/>
            <person name="Zeng Q."/>
            <person name="Zolan M.E."/>
            <person name="Pukkila P.J."/>
        </authorList>
    </citation>
    <scope>NUCLEOTIDE SEQUENCE [LARGE SCALE GENOMIC DNA]</scope>
    <source>
        <strain evidence="3">Okayama-7 / 130 / ATCC MYA-4618 / FGSC 9003</strain>
    </source>
</reference>
<dbReference type="Proteomes" id="UP000001861">
    <property type="component" value="Unassembled WGS sequence"/>
</dbReference>
<dbReference type="STRING" id="240176.A8PDH1"/>
<dbReference type="AlphaFoldDB" id="A8PDH1"/>
<dbReference type="OrthoDB" id="2507336at2759"/>
<dbReference type="InParanoid" id="A8PDH1"/>
<evidence type="ECO:0000313" key="3">
    <source>
        <dbReference type="Proteomes" id="UP000001861"/>
    </source>
</evidence>
<feature type="compositionally biased region" description="Basic residues" evidence="1">
    <location>
        <begin position="105"/>
        <end position="115"/>
    </location>
</feature>
<dbReference type="RefSeq" id="XP_001840598.2">
    <property type="nucleotide sequence ID" value="XM_001840546.2"/>
</dbReference>
<feature type="compositionally biased region" description="Pro residues" evidence="1">
    <location>
        <begin position="74"/>
        <end position="91"/>
    </location>
</feature>
<keyword evidence="3" id="KW-1185">Reference proteome</keyword>
<dbReference type="EMBL" id="AACS02000006">
    <property type="protein sequence ID" value="EAU81238.2"/>
    <property type="molecule type" value="Genomic_DNA"/>
</dbReference>
<evidence type="ECO:0000313" key="2">
    <source>
        <dbReference type="EMBL" id="EAU81238.2"/>
    </source>
</evidence>
<dbReference type="VEuPathDB" id="FungiDB:CC1G_09482"/>